<sequence length="160" mass="17217">MAQNFFLRLADIDGECQITGHAKEIQALSWSHSFNQPTSPTRSAGGTVEQANHADFSFTKYTDAASVPMLKRCWSGKPIATAVFTACRSDGDALVEYLKVEMSNAIISNVSLGGGAGDMPVETVTLSYSAVRYTYAFQATPGSRTTPLSSKHDIALMKVE</sequence>
<dbReference type="SUPFAM" id="SSF141452">
    <property type="entry name" value="Hcp1-like"/>
    <property type="match status" value="1"/>
</dbReference>
<dbReference type="InterPro" id="IPR008514">
    <property type="entry name" value="T6SS_Hcp"/>
</dbReference>
<dbReference type="Proteomes" id="UP000007058">
    <property type="component" value="Chromosome"/>
</dbReference>
<dbReference type="InterPro" id="IPR036624">
    <property type="entry name" value="Hcp1-lik_sf"/>
</dbReference>
<dbReference type="STRING" id="342108.amb3912"/>
<dbReference type="PANTHER" id="PTHR36152">
    <property type="entry name" value="CYTOPLASMIC PROTEIN-RELATED"/>
    <property type="match status" value="1"/>
</dbReference>
<dbReference type="PANTHER" id="PTHR36152:SF5">
    <property type="entry name" value="PROTEIN HCP1"/>
    <property type="match status" value="1"/>
</dbReference>
<dbReference type="HOGENOM" id="CLU_112762_0_2_5"/>
<dbReference type="KEGG" id="mag:amb3912"/>
<proteinExistence type="predicted"/>
<name>Q2W0A9_PARM1</name>
<organism evidence="1 2">
    <name type="scientific">Paramagnetospirillum magneticum (strain ATCC 700264 / AMB-1)</name>
    <name type="common">Magnetospirillum magneticum</name>
    <dbReference type="NCBI Taxonomy" id="342108"/>
    <lineage>
        <taxon>Bacteria</taxon>
        <taxon>Pseudomonadati</taxon>
        <taxon>Pseudomonadota</taxon>
        <taxon>Alphaproteobacteria</taxon>
        <taxon>Rhodospirillales</taxon>
        <taxon>Magnetospirillaceae</taxon>
        <taxon>Paramagnetospirillum</taxon>
    </lineage>
</organism>
<accession>Q2W0A9</accession>
<dbReference type="Pfam" id="PF05638">
    <property type="entry name" value="T6SS_HCP"/>
    <property type="match status" value="1"/>
</dbReference>
<evidence type="ECO:0000313" key="2">
    <source>
        <dbReference type="Proteomes" id="UP000007058"/>
    </source>
</evidence>
<dbReference type="EMBL" id="AP007255">
    <property type="protein sequence ID" value="BAE52716.1"/>
    <property type="molecule type" value="Genomic_DNA"/>
</dbReference>
<dbReference type="InterPro" id="IPR053165">
    <property type="entry name" value="HSI-I_assembly_Hcp1"/>
</dbReference>
<evidence type="ECO:0000313" key="1">
    <source>
        <dbReference type="EMBL" id="BAE52716.1"/>
    </source>
</evidence>
<dbReference type="Gene3D" id="2.30.110.20">
    <property type="entry name" value="Hcp1-like"/>
    <property type="match status" value="1"/>
</dbReference>
<gene>
    <name evidence="1" type="ordered locus">amb3912</name>
</gene>
<dbReference type="OrthoDB" id="4865570at2"/>
<keyword evidence="2" id="KW-1185">Reference proteome</keyword>
<dbReference type="AlphaFoldDB" id="Q2W0A9"/>
<protein>
    <submittedName>
        <fullName evidence="1">Hemolysin-coregulated protein</fullName>
    </submittedName>
</protein>
<reference evidence="1 2" key="1">
    <citation type="journal article" date="2005" name="DNA Res.">
        <title>Complete genome sequence of the facultative anaerobic magnetotactic bacterium Magnetospirillum sp. strain AMB-1.</title>
        <authorList>
            <person name="Matsunaga T."/>
            <person name="Okamura Y."/>
            <person name="Fukuda Y."/>
            <person name="Wahyudi A.T."/>
            <person name="Murase Y."/>
            <person name="Takeyama H."/>
        </authorList>
    </citation>
    <scope>NUCLEOTIDE SEQUENCE [LARGE SCALE GENOMIC DNA]</scope>
    <source>
        <strain evidence="2">ATCC 700264 / AMB-1</strain>
    </source>
</reference>
<dbReference type="RefSeq" id="WP_011386266.1">
    <property type="nucleotide sequence ID" value="NC_007626.1"/>
</dbReference>